<dbReference type="AlphaFoldDB" id="A0A7R9MC18"/>
<dbReference type="InterPro" id="IPR000845">
    <property type="entry name" value="Nucleoside_phosphorylase_d"/>
</dbReference>
<feature type="domain" description="Nucleoside phosphorylase" evidence="12">
    <location>
        <begin position="203"/>
        <end position="280"/>
    </location>
</feature>
<dbReference type="InterPro" id="IPR011268">
    <property type="entry name" value="Purine_phosphorylase"/>
</dbReference>
<comment type="catalytic activity">
    <reaction evidence="10">
        <text>guanosine + phosphate = alpha-D-ribose 1-phosphate + guanine</text>
        <dbReference type="Rhea" id="RHEA:13233"/>
        <dbReference type="ChEBI" id="CHEBI:16235"/>
        <dbReference type="ChEBI" id="CHEBI:16750"/>
        <dbReference type="ChEBI" id="CHEBI:43474"/>
        <dbReference type="ChEBI" id="CHEBI:57720"/>
        <dbReference type="EC" id="2.4.2.1"/>
    </reaction>
</comment>
<feature type="domain" description="Nucleoside phosphorylase" evidence="12">
    <location>
        <begin position="79"/>
        <end position="184"/>
    </location>
</feature>
<dbReference type="CDD" id="cd09009">
    <property type="entry name" value="PNP-EcPNPII_like"/>
    <property type="match status" value="1"/>
</dbReference>
<dbReference type="InterPro" id="IPR035994">
    <property type="entry name" value="Nucleoside_phosphorylase_sf"/>
</dbReference>
<name>A0A7R9MC18_9ACAR</name>
<evidence type="ECO:0000256" key="6">
    <source>
        <dbReference type="ARBA" id="ARBA00022726"/>
    </source>
</evidence>
<evidence type="ECO:0000256" key="11">
    <source>
        <dbReference type="ARBA" id="ARBA00031036"/>
    </source>
</evidence>
<proteinExistence type="inferred from homology"/>
<dbReference type="EMBL" id="CAJPVJ010012072">
    <property type="protein sequence ID" value="CAG2174129.1"/>
    <property type="molecule type" value="Genomic_DNA"/>
</dbReference>
<evidence type="ECO:0000256" key="7">
    <source>
        <dbReference type="ARBA" id="ARBA00023918"/>
    </source>
</evidence>
<evidence type="ECO:0000256" key="4">
    <source>
        <dbReference type="ARBA" id="ARBA00022676"/>
    </source>
</evidence>
<evidence type="ECO:0000256" key="9">
    <source>
        <dbReference type="ARBA" id="ARBA00023950"/>
    </source>
</evidence>
<dbReference type="Gene3D" id="3.40.50.1580">
    <property type="entry name" value="Nucleoside phosphorylase domain"/>
    <property type="match status" value="2"/>
</dbReference>
<evidence type="ECO:0000256" key="2">
    <source>
        <dbReference type="ARBA" id="ARBA00006751"/>
    </source>
</evidence>
<dbReference type="EC" id="2.4.2.1" evidence="3"/>
<dbReference type="PANTHER" id="PTHR11904">
    <property type="entry name" value="METHYLTHIOADENOSINE/PURINE NUCLEOSIDE PHOSPHORYLASE"/>
    <property type="match status" value="1"/>
</dbReference>
<evidence type="ECO:0000256" key="10">
    <source>
        <dbReference type="ARBA" id="ARBA00023970"/>
    </source>
</evidence>
<dbReference type="GO" id="GO:0004731">
    <property type="term" value="F:purine-nucleoside phosphorylase activity"/>
    <property type="evidence" value="ECO:0007669"/>
    <property type="project" value="UniProtKB-EC"/>
</dbReference>
<dbReference type="GO" id="GO:0006166">
    <property type="term" value="P:purine ribonucleoside salvage"/>
    <property type="evidence" value="ECO:0007669"/>
    <property type="project" value="UniProtKB-KW"/>
</dbReference>
<comment type="catalytic activity">
    <reaction evidence="9">
        <text>2'-deoxyinosine + phosphate = 2-deoxy-alpha-D-ribose 1-phosphate + hypoxanthine</text>
        <dbReference type="Rhea" id="RHEA:27750"/>
        <dbReference type="ChEBI" id="CHEBI:17368"/>
        <dbReference type="ChEBI" id="CHEBI:28997"/>
        <dbReference type="ChEBI" id="CHEBI:43474"/>
        <dbReference type="ChEBI" id="CHEBI:57259"/>
        <dbReference type="EC" id="2.4.2.1"/>
    </reaction>
</comment>
<evidence type="ECO:0000256" key="8">
    <source>
        <dbReference type="ARBA" id="ARBA00023929"/>
    </source>
</evidence>
<comment type="pathway">
    <text evidence="1">Purine metabolism; purine nucleoside salvage.</text>
</comment>
<comment type="similarity">
    <text evidence="2">Belongs to the PNP/MTAP phosphorylase family.</text>
</comment>
<keyword evidence="14" id="KW-1185">Reference proteome</keyword>
<evidence type="ECO:0000256" key="5">
    <source>
        <dbReference type="ARBA" id="ARBA00022679"/>
    </source>
</evidence>
<dbReference type="PROSITE" id="PS01240">
    <property type="entry name" value="PNP_MTAP_2"/>
    <property type="match status" value="2"/>
</dbReference>
<sequence>MFSTKLSKSLLINENNDKFCDKLSKNKSFDTESDMIELIHQFNKNYINNLFQDSNIGYEYEEIEEISKYLLQRTKHRPTIGIICGSGLGGLADLLSDKQVFDYQSIPNFPVSTVVGHSGCLVFGLLKGVCLVCMKGRFHPYEGYPMAKCAMPVRVMKLLGVKTLIVTNAAGGLNKGFNVGDIICRGLNTDLLLASYVARDWVSIPNFPVSTVVGHSGCLVFGLLKGVCLVCMKGRFHPYEGYPMAKCAMPVRVMKLLGVKTLIVTNAAGGLNKGFNVGDI</sequence>
<dbReference type="Proteomes" id="UP000728032">
    <property type="component" value="Unassembled WGS sequence"/>
</dbReference>
<dbReference type="Pfam" id="PF01048">
    <property type="entry name" value="PNP_UDP_1"/>
    <property type="match status" value="2"/>
</dbReference>
<keyword evidence="6" id="KW-0660">Purine salvage</keyword>
<comment type="catalytic activity">
    <reaction evidence="8">
        <text>2'-deoxyguanosine + phosphate = 2-deoxy-alpha-D-ribose 1-phosphate + guanine</text>
        <dbReference type="Rhea" id="RHEA:27738"/>
        <dbReference type="ChEBI" id="CHEBI:16235"/>
        <dbReference type="ChEBI" id="CHEBI:17172"/>
        <dbReference type="ChEBI" id="CHEBI:43474"/>
        <dbReference type="ChEBI" id="CHEBI:57259"/>
        <dbReference type="EC" id="2.4.2.1"/>
    </reaction>
</comment>
<dbReference type="PANTHER" id="PTHR11904:SF9">
    <property type="entry name" value="PURINE NUCLEOSIDE PHOSPHORYLASE-RELATED"/>
    <property type="match status" value="1"/>
</dbReference>
<reference evidence="13" key="1">
    <citation type="submission" date="2020-11" db="EMBL/GenBank/DDBJ databases">
        <authorList>
            <person name="Tran Van P."/>
        </authorList>
    </citation>
    <scope>NUCLEOTIDE SEQUENCE</scope>
</reference>
<evidence type="ECO:0000256" key="1">
    <source>
        <dbReference type="ARBA" id="ARBA00005058"/>
    </source>
</evidence>
<organism evidence="13">
    <name type="scientific">Oppiella nova</name>
    <dbReference type="NCBI Taxonomy" id="334625"/>
    <lineage>
        <taxon>Eukaryota</taxon>
        <taxon>Metazoa</taxon>
        <taxon>Ecdysozoa</taxon>
        <taxon>Arthropoda</taxon>
        <taxon>Chelicerata</taxon>
        <taxon>Arachnida</taxon>
        <taxon>Acari</taxon>
        <taxon>Acariformes</taxon>
        <taxon>Sarcoptiformes</taxon>
        <taxon>Oribatida</taxon>
        <taxon>Brachypylina</taxon>
        <taxon>Oppioidea</taxon>
        <taxon>Oppiidae</taxon>
        <taxon>Oppiella</taxon>
    </lineage>
</organism>
<keyword evidence="5" id="KW-0808">Transferase</keyword>
<comment type="catalytic activity">
    <reaction evidence="7">
        <text>inosine + phosphate = alpha-D-ribose 1-phosphate + hypoxanthine</text>
        <dbReference type="Rhea" id="RHEA:27646"/>
        <dbReference type="ChEBI" id="CHEBI:17368"/>
        <dbReference type="ChEBI" id="CHEBI:17596"/>
        <dbReference type="ChEBI" id="CHEBI:43474"/>
        <dbReference type="ChEBI" id="CHEBI:57720"/>
        <dbReference type="EC" id="2.4.2.1"/>
    </reaction>
</comment>
<dbReference type="GO" id="GO:0005737">
    <property type="term" value="C:cytoplasm"/>
    <property type="evidence" value="ECO:0007669"/>
    <property type="project" value="TreeGrafter"/>
</dbReference>
<evidence type="ECO:0000313" key="13">
    <source>
        <dbReference type="EMBL" id="CAD7656942.1"/>
    </source>
</evidence>
<dbReference type="UniPathway" id="UPA00606"/>
<protein>
    <recommendedName>
        <fullName evidence="3">purine-nucleoside phosphorylase</fullName>
        <ecNumber evidence="3">2.4.2.1</ecNumber>
    </recommendedName>
    <alternativeName>
        <fullName evidence="11">Inosine-guanosine phosphorylase</fullName>
    </alternativeName>
</protein>
<accession>A0A7R9MC18</accession>
<dbReference type="SUPFAM" id="SSF53167">
    <property type="entry name" value="Purine and uridine phosphorylases"/>
    <property type="match status" value="2"/>
</dbReference>
<dbReference type="OrthoDB" id="10261782at2759"/>
<gene>
    <name evidence="13" type="ORF">ONB1V03_LOCUS13578</name>
</gene>
<feature type="non-terminal residue" evidence="13">
    <location>
        <position position="280"/>
    </location>
</feature>
<evidence type="ECO:0000313" key="14">
    <source>
        <dbReference type="Proteomes" id="UP000728032"/>
    </source>
</evidence>
<evidence type="ECO:0000256" key="3">
    <source>
        <dbReference type="ARBA" id="ARBA00011886"/>
    </source>
</evidence>
<evidence type="ECO:0000259" key="12">
    <source>
        <dbReference type="Pfam" id="PF01048"/>
    </source>
</evidence>
<dbReference type="EMBL" id="OC926897">
    <property type="protein sequence ID" value="CAD7656942.1"/>
    <property type="molecule type" value="Genomic_DNA"/>
</dbReference>
<keyword evidence="4" id="KW-0328">Glycosyltransferase</keyword>
<dbReference type="InterPro" id="IPR018099">
    <property type="entry name" value="Purine_phosphorylase-2_CS"/>
</dbReference>